<dbReference type="InterPro" id="IPR010982">
    <property type="entry name" value="Lambda_DNA-bd_dom_sf"/>
</dbReference>
<reference evidence="2" key="3">
    <citation type="submission" date="2020-11" db="EMBL/GenBank/DDBJ databases">
        <authorList>
            <person name="Lee S.D."/>
        </authorList>
    </citation>
    <scope>NUCLEOTIDE SEQUENCE</scope>
    <source>
        <strain evidence="2">SAP-2</strain>
    </source>
</reference>
<dbReference type="Proteomes" id="UP000192722">
    <property type="component" value="Unassembled WGS sequence"/>
</dbReference>
<dbReference type="InterPro" id="IPR001387">
    <property type="entry name" value="Cro/C1-type_HTH"/>
</dbReference>
<protein>
    <submittedName>
        <fullName evidence="2">Helix-turn-helix domain-containing protein</fullName>
    </submittedName>
    <submittedName>
        <fullName evidence="3">Transcriptional regulator</fullName>
    </submittedName>
</protein>
<keyword evidence="4" id="KW-1185">Reference proteome</keyword>
<dbReference type="NCBIfam" id="NF007257">
    <property type="entry name" value="PRK09706.1"/>
    <property type="match status" value="1"/>
</dbReference>
<reference evidence="3 4" key="2">
    <citation type="journal article" date="2017" name="Int. J. Syst. Evol. Microbiol.">
        <title>Rouxiella badensis sp. nov. and Rouxiella silvae sp. nov. isolated from peat bog soil in Germany and emendation of the genus description.</title>
        <authorList>
            <person name="Le Fleche-Mateos A."/>
            <person name="Kugler J.H."/>
            <person name="Hansen S.H."/>
            <person name="Syldatk C."/>
            <person name="Hausmann R."/>
            <person name="Lomprez F."/>
            <person name="Vandenbogaert M."/>
            <person name="Manuguerra J.C."/>
            <person name="Grimont P.A."/>
        </authorList>
    </citation>
    <scope>NUCLEOTIDE SEQUENCE [LARGE SCALE GENOMIC DNA]</scope>
    <source>
        <strain evidence="3 4">213</strain>
    </source>
</reference>
<dbReference type="RefSeq" id="WP_055782057.1">
    <property type="nucleotide sequence ID" value="NZ_CBCSCF010000017.1"/>
</dbReference>
<dbReference type="GO" id="GO:0003677">
    <property type="term" value="F:DNA binding"/>
    <property type="evidence" value="ECO:0007669"/>
    <property type="project" value="InterPro"/>
</dbReference>
<accession>A0AA41BVK1</accession>
<sequence length="130" mass="14818">MMDHGERIKLRRKELKHTQRNLALAVKVSHVTISQWESCDTTPGGKNLFALAKALKCSPMWILYGDSENSPTPVEALTPPLSERELDLLKLFAYLPESEKERHMASLRAKVDEFNKLFAELLSARNDLKI</sequence>
<gene>
    <name evidence="3" type="ORF">BS639_18190</name>
    <name evidence="2" type="ORF">ITX54_05350</name>
</gene>
<dbReference type="SMART" id="SM00530">
    <property type="entry name" value="HTH_XRE"/>
    <property type="match status" value="1"/>
</dbReference>
<dbReference type="EMBL" id="MRWD01000048">
    <property type="protein sequence ID" value="ORJ19842.1"/>
    <property type="molecule type" value="Genomic_DNA"/>
</dbReference>
<reference evidence="3" key="1">
    <citation type="submission" date="2016-12" db="EMBL/GenBank/DDBJ databases">
        <authorList>
            <person name="Le Fleche-Mateos A."/>
        </authorList>
    </citation>
    <scope>NUCLEOTIDE SEQUENCE</scope>
    <source>
        <strain evidence="3">213</strain>
    </source>
</reference>
<dbReference type="Pfam" id="PF01381">
    <property type="entry name" value="HTH_3"/>
    <property type="match status" value="1"/>
</dbReference>
<organism evidence="2 5">
    <name type="scientific">Rouxiella silvae</name>
    <dbReference type="NCBI Taxonomy" id="1646373"/>
    <lineage>
        <taxon>Bacteria</taxon>
        <taxon>Pseudomonadati</taxon>
        <taxon>Pseudomonadota</taxon>
        <taxon>Gammaproteobacteria</taxon>
        <taxon>Enterobacterales</taxon>
        <taxon>Yersiniaceae</taxon>
        <taxon>Rouxiella</taxon>
    </lineage>
</organism>
<dbReference type="EMBL" id="JADMKS010000002">
    <property type="protein sequence ID" value="MBF6636091.1"/>
    <property type="molecule type" value="Genomic_DNA"/>
</dbReference>
<evidence type="ECO:0000313" key="3">
    <source>
        <dbReference type="EMBL" id="ORJ19842.1"/>
    </source>
</evidence>
<evidence type="ECO:0000313" key="4">
    <source>
        <dbReference type="Proteomes" id="UP000192722"/>
    </source>
</evidence>
<proteinExistence type="predicted"/>
<dbReference type="CDD" id="cd00093">
    <property type="entry name" value="HTH_XRE"/>
    <property type="match status" value="1"/>
</dbReference>
<name>A0AA41BVK1_9GAMM</name>
<dbReference type="Gene3D" id="1.10.260.40">
    <property type="entry name" value="lambda repressor-like DNA-binding domains"/>
    <property type="match status" value="1"/>
</dbReference>
<dbReference type="AlphaFoldDB" id="A0AA41BVK1"/>
<evidence type="ECO:0000313" key="2">
    <source>
        <dbReference type="EMBL" id="MBF6636091.1"/>
    </source>
</evidence>
<comment type="caution">
    <text evidence="2">The sequence shown here is derived from an EMBL/GenBank/DDBJ whole genome shotgun (WGS) entry which is preliminary data.</text>
</comment>
<evidence type="ECO:0000259" key="1">
    <source>
        <dbReference type="PROSITE" id="PS50943"/>
    </source>
</evidence>
<feature type="domain" description="HTH cro/C1-type" evidence="1">
    <location>
        <begin position="8"/>
        <end position="62"/>
    </location>
</feature>
<dbReference type="PROSITE" id="PS50943">
    <property type="entry name" value="HTH_CROC1"/>
    <property type="match status" value="1"/>
</dbReference>
<dbReference type="Proteomes" id="UP000705283">
    <property type="component" value="Unassembled WGS sequence"/>
</dbReference>
<dbReference type="SUPFAM" id="SSF47413">
    <property type="entry name" value="lambda repressor-like DNA-binding domains"/>
    <property type="match status" value="1"/>
</dbReference>
<evidence type="ECO:0000313" key="5">
    <source>
        <dbReference type="Proteomes" id="UP000705283"/>
    </source>
</evidence>
<reference evidence="2" key="4">
    <citation type="submission" date="2022-09" db="EMBL/GenBank/DDBJ databases">
        <title>Rouxiella aceris sp. nov., isolated from tree sap and emended description of the genus Rhouxiella.</title>
        <authorList>
            <person name="Kim I.S."/>
        </authorList>
    </citation>
    <scope>NUCLEOTIDE SEQUENCE</scope>
    <source>
        <strain evidence="2">SAP-2</strain>
    </source>
</reference>